<gene>
    <name evidence="1" type="ORF">CINCED_3A002973</name>
</gene>
<organism evidence="1 2">
    <name type="scientific">Cinara cedri</name>
    <dbReference type="NCBI Taxonomy" id="506608"/>
    <lineage>
        <taxon>Eukaryota</taxon>
        <taxon>Metazoa</taxon>
        <taxon>Ecdysozoa</taxon>
        <taxon>Arthropoda</taxon>
        <taxon>Hexapoda</taxon>
        <taxon>Insecta</taxon>
        <taxon>Pterygota</taxon>
        <taxon>Neoptera</taxon>
        <taxon>Paraneoptera</taxon>
        <taxon>Hemiptera</taxon>
        <taxon>Sternorrhyncha</taxon>
        <taxon>Aphidomorpha</taxon>
        <taxon>Aphidoidea</taxon>
        <taxon>Aphididae</taxon>
        <taxon>Lachninae</taxon>
        <taxon>Cinara</taxon>
    </lineage>
</organism>
<sequence length="178" mass="19952">MDQMTDSNNVDRKYFTKRQKVSLDTISGEESSVLATLDSKIGSGDAYDRSSTKKALRRGYKALLRMRVAALRSAKSLARQRMPAHTRRDMEKRYADLMKRVAVTTVMIDAAVADADKDNDSAVRIDSNNELVLHAASLLASVYSLERKLNAIVEERDRLVAGETNDEGLGHFIRNLFQ</sequence>
<protein>
    <submittedName>
        <fullName evidence="1">Uncharacterized protein</fullName>
    </submittedName>
</protein>
<evidence type="ECO:0000313" key="1">
    <source>
        <dbReference type="EMBL" id="VVC33161.1"/>
    </source>
</evidence>
<dbReference type="EMBL" id="CABPRJ010000964">
    <property type="protein sequence ID" value="VVC33161.1"/>
    <property type="molecule type" value="Genomic_DNA"/>
</dbReference>
<accession>A0A5E4MNR1</accession>
<dbReference type="AlphaFoldDB" id="A0A5E4MNR1"/>
<evidence type="ECO:0000313" key="2">
    <source>
        <dbReference type="Proteomes" id="UP000325440"/>
    </source>
</evidence>
<dbReference type="OrthoDB" id="10309858at2759"/>
<proteinExistence type="predicted"/>
<name>A0A5E4MNR1_9HEMI</name>
<dbReference type="Proteomes" id="UP000325440">
    <property type="component" value="Unassembled WGS sequence"/>
</dbReference>
<keyword evidence="2" id="KW-1185">Reference proteome</keyword>
<reference evidence="1 2" key="1">
    <citation type="submission" date="2019-08" db="EMBL/GenBank/DDBJ databases">
        <authorList>
            <person name="Alioto T."/>
            <person name="Alioto T."/>
            <person name="Gomez Garrido J."/>
        </authorList>
    </citation>
    <scope>NUCLEOTIDE SEQUENCE [LARGE SCALE GENOMIC DNA]</scope>
</reference>